<accession>A0AAD5U2R2</accession>
<dbReference type="Proteomes" id="UP001211065">
    <property type="component" value="Unassembled WGS sequence"/>
</dbReference>
<dbReference type="EMBL" id="JADGJW010000337">
    <property type="protein sequence ID" value="KAJ3219516.1"/>
    <property type="molecule type" value="Genomic_DNA"/>
</dbReference>
<dbReference type="AlphaFoldDB" id="A0AAD5U2R2"/>
<proteinExistence type="predicted"/>
<protein>
    <submittedName>
        <fullName evidence="1">Uncharacterized protein</fullName>
    </submittedName>
</protein>
<comment type="caution">
    <text evidence="1">The sequence shown here is derived from an EMBL/GenBank/DDBJ whole genome shotgun (WGS) entry which is preliminary data.</text>
</comment>
<reference evidence="1" key="1">
    <citation type="submission" date="2020-05" db="EMBL/GenBank/DDBJ databases">
        <title>Phylogenomic resolution of chytrid fungi.</title>
        <authorList>
            <person name="Stajich J.E."/>
            <person name="Amses K."/>
            <person name="Simmons R."/>
            <person name="Seto K."/>
            <person name="Myers J."/>
            <person name="Bonds A."/>
            <person name="Quandt C.A."/>
            <person name="Barry K."/>
            <person name="Liu P."/>
            <person name="Grigoriev I."/>
            <person name="Longcore J.E."/>
            <person name="James T.Y."/>
        </authorList>
    </citation>
    <scope>NUCLEOTIDE SEQUENCE</scope>
    <source>
        <strain evidence="1">JEL0476</strain>
    </source>
</reference>
<feature type="non-terminal residue" evidence="1">
    <location>
        <position position="313"/>
    </location>
</feature>
<organism evidence="1 2">
    <name type="scientific">Clydaea vesicula</name>
    <dbReference type="NCBI Taxonomy" id="447962"/>
    <lineage>
        <taxon>Eukaryota</taxon>
        <taxon>Fungi</taxon>
        <taxon>Fungi incertae sedis</taxon>
        <taxon>Chytridiomycota</taxon>
        <taxon>Chytridiomycota incertae sedis</taxon>
        <taxon>Chytridiomycetes</taxon>
        <taxon>Lobulomycetales</taxon>
        <taxon>Lobulomycetaceae</taxon>
        <taxon>Clydaea</taxon>
    </lineage>
</organism>
<evidence type="ECO:0000313" key="1">
    <source>
        <dbReference type="EMBL" id="KAJ3219516.1"/>
    </source>
</evidence>
<evidence type="ECO:0000313" key="2">
    <source>
        <dbReference type="Proteomes" id="UP001211065"/>
    </source>
</evidence>
<keyword evidence="2" id="KW-1185">Reference proteome</keyword>
<gene>
    <name evidence="1" type="ORF">HK099_004675</name>
</gene>
<sequence length="313" mass="37234">ETFCSTKSGKLIFTHRRLIWIEAHNNQVPSVKKLNEVSFSLSILELTKYIVGNMVEEYSETKTKKYQPKLNYSRKSKTKETKMTSSLNDNYYLIVHHNSEVFKFYPFNFEEIKKIKEIFKYLTNTEPFTEENFIKEVLSQQLQSHRKKILTKLVAEKDPWIFNSYKLNEILDNLTQEHGKQNLFDLERLFHSCRLESEVLKESLPILKRIWSDTRSEEVRLKVLQVVDRLVDRVLMRQGDPVFETTFQWLRLLEETLDPYKSKQALPLIISIVNRAKIIQIEPLTPLNQPVLRSMFDDFDDFCLIKENLFNVN</sequence>
<name>A0AAD5U2R2_9FUNG</name>